<reference evidence="6" key="6">
    <citation type="submission" date="2020-05" db="EMBL/GenBank/DDBJ databases">
        <title>Complete genome sequence of Bradyrhizobium diazoefficiens XF6 isolated from soybean nodule.</title>
        <authorList>
            <person name="Noda R."/>
            <person name="Kakizaki K."/>
            <person name="Minamisawa K."/>
        </authorList>
    </citation>
    <scope>NUCLEOTIDE SEQUENCE</scope>
    <source>
        <strain evidence="6">XF6</strain>
    </source>
</reference>
<dbReference type="AlphaFoldDB" id="A0A809WZG3"/>
<evidence type="ECO:0000313" key="9">
    <source>
        <dbReference type="EMBL" id="BCE90430.1"/>
    </source>
</evidence>
<accession>A0A809WZG3</accession>
<organism evidence="2">
    <name type="scientific">Bradyrhizobium diazoefficiens</name>
    <dbReference type="NCBI Taxonomy" id="1355477"/>
    <lineage>
        <taxon>Bacteria</taxon>
        <taxon>Pseudomonadati</taxon>
        <taxon>Pseudomonadota</taxon>
        <taxon>Alphaproteobacteria</taxon>
        <taxon>Hyphomicrobiales</taxon>
        <taxon>Nitrobacteraceae</taxon>
        <taxon>Bradyrhizobium</taxon>
    </lineage>
</organism>
<reference evidence="4" key="4">
    <citation type="submission" date="2020-05" db="EMBL/GenBank/DDBJ databases">
        <title>Complete genome sequence of Bradyrhizobium diazoefficiens XF4 isolated from soybean nodule.</title>
        <authorList>
            <person name="Noda R."/>
            <person name="Kakizaki K."/>
            <person name="Minamisawa K."/>
        </authorList>
    </citation>
    <scope>NUCLEOTIDE SEQUENCE</scope>
    <source>
        <strain evidence="4">XF4</strain>
    </source>
</reference>
<sequence>MLAQERDDSVHAIVSSAADHRAPVFFLCDEASGDQPAEMKGERRGRYVEAGLDIGDAKAGRPGSNQQPIYVQARQIA</sequence>
<gene>
    <name evidence="9" type="ORF">XF10B_32280</name>
    <name evidence="2" type="ORF">XF1B_33380</name>
    <name evidence="3" type="ORF">XF2B_32460</name>
    <name evidence="4" type="ORF">XF4B_32550</name>
    <name evidence="5" type="ORF">XF5B_32840</name>
    <name evidence="6" type="ORF">XF6B_33070</name>
    <name evidence="7" type="ORF">XF8B_31980</name>
    <name evidence="8" type="ORF">XF9B_32380</name>
</gene>
<evidence type="ECO:0000313" key="8">
    <source>
        <dbReference type="EMBL" id="BCE81817.1"/>
    </source>
</evidence>
<reference evidence="3" key="3">
    <citation type="submission" date="2020-05" db="EMBL/GenBank/DDBJ databases">
        <title>Complete genome sequence of Bradyrhizobium diazoefficiens XF2 isolated from soybean nodule.</title>
        <authorList>
            <person name="Noda R."/>
            <person name="Kakizaki K."/>
            <person name="Minamisawa K."/>
        </authorList>
    </citation>
    <scope>NUCLEOTIDE SEQUENCE</scope>
    <source>
        <strain evidence="3">XF2</strain>
    </source>
</reference>
<reference evidence="8" key="8">
    <citation type="submission" date="2020-05" db="EMBL/GenBank/DDBJ databases">
        <title>Complete genome sequence of Bradyrhizobium diazoefficiens XF9 isolated from soybean nodule.</title>
        <authorList>
            <person name="Noda R."/>
            <person name="Kakizaki K."/>
            <person name="Minamisawa K."/>
        </authorList>
    </citation>
    <scope>NUCLEOTIDE SEQUENCE</scope>
    <source>
        <strain evidence="8">XF9</strain>
    </source>
</reference>
<dbReference type="EMBL" id="AP023099">
    <property type="protein sequence ID" value="BCE90430.1"/>
    <property type="molecule type" value="Genomic_DNA"/>
</dbReference>
<name>A0A809WZG3_9BRAD</name>
<evidence type="ECO:0000313" key="7">
    <source>
        <dbReference type="EMBL" id="BCE73087.1"/>
    </source>
</evidence>
<feature type="region of interest" description="Disordered" evidence="1">
    <location>
        <begin position="55"/>
        <end position="77"/>
    </location>
</feature>
<reference evidence="7" key="7">
    <citation type="submission" date="2020-05" db="EMBL/GenBank/DDBJ databases">
        <title>Complete genome sequence of Bradyrhizobium diazoefficiens XF8 isolated from soybean nodule.</title>
        <authorList>
            <person name="Noda R."/>
            <person name="Kakizaki K."/>
            <person name="Minamisawa K."/>
        </authorList>
    </citation>
    <scope>NUCLEOTIDE SEQUENCE</scope>
    <source>
        <strain evidence="7">XF8</strain>
    </source>
</reference>
<evidence type="ECO:0000313" key="2">
    <source>
        <dbReference type="EMBL" id="BCE20657.1"/>
    </source>
</evidence>
<protein>
    <submittedName>
        <fullName evidence="2">Uncharacterized protein</fullName>
    </submittedName>
</protein>
<evidence type="ECO:0000256" key="1">
    <source>
        <dbReference type="SAM" id="MobiDB-lite"/>
    </source>
</evidence>
<proteinExistence type="predicted"/>
<reference evidence="2" key="1">
    <citation type="submission" date="2020-05" db="EMBL/GenBank/DDBJ databases">
        <title>Complete genome sequence of Bradyrhizobium diazoefficiens XF1 isolated from soybean nodule.</title>
        <authorList>
            <person name="Noda R."/>
            <person name="Kakizaki K."/>
            <person name="Minamisawa K."/>
        </authorList>
    </citation>
    <scope>NUCLEOTIDE SEQUENCE</scope>
    <source>
        <strain evidence="2">XF1</strain>
    </source>
</reference>
<dbReference type="EMBL" id="AP023094">
    <property type="protein sequence ID" value="BCE46906.1"/>
    <property type="molecule type" value="Genomic_DNA"/>
</dbReference>
<evidence type="ECO:0000313" key="5">
    <source>
        <dbReference type="EMBL" id="BCE55772.1"/>
    </source>
</evidence>
<dbReference type="EMBL" id="AP023095">
    <property type="protein sequence ID" value="BCE55772.1"/>
    <property type="molecule type" value="Genomic_DNA"/>
</dbReference>
<reference evidence="9" key="2">
    <citation type="submission" date="2020-05" db="EMBL/GenBank/DDBJ databases">
        <title>Complete genome sequence of Bradyrhizobium diazoefficiens XF10 isolated from soybean nodule.</title>
        <authorList>
            <person name="Noda R."/>
            <person name="Kakizaki K."/>
            <person name="Minamisawa K."/>
        </authorList>
    </citation>
    <scope>NUCLEOTIDE SEQUENCE</scope>
    <source>
        <strain evidence="9">XF10</strain>
    </source>
</reference>
<dbReference type="EMBL" id="AP023098">
    <property type="protein sequence ID" value="BCE81817.1"/>
    <property type="molecule type" value="Genomic_DNA"/>
</dbReference>
<evidence type="ECO:0000313" key="4">
    <source>
        <dbReference type="EMBL" id="BCE46906.1"/>
    </source>
</evidence>
<dbReference type="EMBL" id="AP023092">
    <property type="protein sequence ID" value="BCE29477.1"/>
    <property type="molecule type" value="Genomic_DNA"/>
</dbReference>
<evidence type="ECO:0000313" key="6">
    <source>
        <dbReference type="EMBL" id="BCE64508.1"/>
    </source>
</evidence>
<dbReference type="EMBL" id="AP023096">
    <property type="protein sequence ID" value="BCE64508.1"/>
    <property type="molecule type" value="Genomic_DNA"/>
</dbReference>
<dbReference type="EMBL" id="AP023091">
    <property type="protein sequence ID" value="BCE20657.1"/>
    <property type="molecule type" value="Genomic_DNA"/>
</dbReference>
<reference evidence="5" key="5">
    <citation type="submission" date="2020-05" db="EMBL/GenBank/DDBJ databases">
        <title>Complete genome sequence of Bradyrhizobium diazoefficiens XF5 isolated from soybean nodule.</title>
        <authorList>
            <person name="Noda R."/>
            <person name="Kakizaki K."/>
            <person name="Minamisawa K."/>
        </authorList>
    </citation>
    <scope>NUCLEOTIDE SEQUENCE</scope>
    <source>
        <strain evidence="5">XF5</strain>
    </source>
</reference>
<evidence type="ECO:0000313" key="3">
    <source>
        <dbReference type="EMBL" id="BCE29477.1"/>
    </source>
</evidence>
<dbReference type="EMBL" id="AP023097">
    <property type="protein sequence ID" value="BCE73087.1"/>
    <property type="molecule type" value="Genomic_DNA"/>
</dbReference>